<dbReference type="Pfam" id="PF19304">
    <property type="entry name" value="PGDH_inter"/>
    <property type="match status" value="1"/>
</dbReference>
<gene>
    <name evidence="12" type="ORF">FKZ61_09805</name>
</gene>
<dbReference type="RefSeq" id="WP_141609940.1">
    <property type="nucleotide sequence ID" value="NZ_VIGC02000010.1"/>
</dbReference>
<reference evidence="12 13" key="1">
    <citation type="submission" date="2019-06" db="EMBL/GenBank/DDBJ databases">
        <title>Genome sequence of Litorilinea aerophila BAA-2444.</title>
        <authorList>
            <person name="Maclea K.S."/>
            <person name="Maurais E.G."/>
            <person name="Iannazzi L.C."/>
        </authorList>
    </citation>
    <scope>NUCLEOTIDE SEQUENCE [LARGE SCALE GENOMIC DNA]</scope>
    <source>
        <strain evidence="12 13">ATCC BAA-2444</strain>
    </source>
</reference>
<dbReference type="InterPro" id="IPR029009">
    <property type="entry name" value="ASB_dom_sf"/>
</dbReference>
<sequence>MDAETPIFKVLVADSLSESGLTPLREAPGIQVDIRTGLSPDELLAAIPEYDALLVRSSTTVTAQVIQAGKRLRVIARAGVGVDNIDVEAATQAGIVVVNAPTGNVVAAAEHTIAMLMALARHIPQADAHVRAGLWKRSQFMGVEVRDKVLGTVGLGRVAQEVVRRAQGLGMTCIAYDPYVSSEYAAQRSVRLVDLDTLLAEADFVTVHVPLTPQTHNLIDRAKLRLMKPTARILNVARGGVINEQDLVEAIEAGEIAGAALDVFEQEPLPPDSPLRRSDKIILTPHLGGSTIEAQEQVAEDVALQVIDVLNDRPARYAVNAPIIPPKDLEFLVPYIDLAERMGRFIQQVGGHGIGSVEITAHGHLADFDLAYVNAAALKGLLSDVLNIRINLVNATLLAERRGINLVERKKHQHEARYENMLTLRVTAGNDTWTLRGSVLQGEPYIVGINDLWVDFPATGNLLISAHQDRPGIIGRVGTILGQSDINISFMHVGRWAPRTEAIMVLGTDEVTPPALQAEIAALPHIRWLKAVTL</sequence>
<dbReference type="InterPro" id="IPR045865">
    <property type="entry name" value="ACT-like_dom_sf"/>
</dbReference>
<dbReference type="PROSITE" id="PS00671">
    <property type="entry name" value="D_2_HYDROXYACID_DH_3"/>
    <property type="match status" value="1"/>
</dbReference>
<evidence type="ECO:0000256" key="8">
    <source>
        <dbReference type="ARBA" id="ARBA00048126"/>
    </source>
</evidence>
<dbReference type="Pfam" id="PF00389">
    <property type="entry name" value="2-Hacid_dh"/>
    <property type="match status" value="1"/>
</dbReference>
<dbReference type="PROSITE" id="PS51671">
    <property type="entry name" value="ACT"/>
    <property type="match status" value="1"/>
</dbReference>
<dbReference type="FunFam" id="3.30.70.260:FF:000008">
    <property type="entry name" value="D-3-phosphoglycerate dehydrogenase, chloroplastic"/>
    <property type="match status" value="1"/>
</dbReference>
<protein>
    <recommendedName>
        <fullName evidence="4 10">D-3-phosphoglycerate dehydrogenase</fullName>
        <ecNumber evidence="10">1.1.1.95</ecNumber>
    </recommendedName>
</protein>
<evidence type="ECO:0000256" key="7">
    <source>
        <dbReference type="ARBA" id="ARBA00023299"/>
    </source>
</evidence>
<evidence type="ECO:0000256" key="3">
    <source>
        <dbReference type="ARBA" id="ARBA00005854"/>
    </source>
</evidence>
<dbReference type="Gene3D" id="3.40.50.720">
    <property type="entry name" value="NAD(P)-binding Rossmann-like Domain"/>
    <property type="match status" value="2"/>
</dbReference>
<proteinExistence type="inferred from homology"/>
<dbReference type="InterPro" id="IPR006236">
    <property type="entry name" value="PGDH"/>
</dbReference>
<feature type="domain" description="ACT" evidence="11">
    <location>
        <begin position="462"/>
        <end position="534"/>
    </location>
</feature>
<accession>A0A540VIQ3</accession>
<evidence type="ECO:0000256" key="5">
    <source>
        <dbReference type="ARBA" id="ARBA00023002"/>
    </source>
</evidence>
<dbReference type="GO" id="GO:0051287">
    <property type="term" value="F:NAD binding"/>
    <property type="evidence" value="ECO:0007669"/>
    <property type="project" value="UniProtKB-UniRule"/>
</dbReference>
<dbReference type="GO" id="GO:0006564">
    <property type="term" value="P:L-serine biosynthetic process"/>
    <property type="evidence" value="ECO:0007669"/>
    <property type="project" value="UniProtKB-UniRule"/>
</dbReference>
<evidence type="ECO:0000256" key="1">
    <source>
        <dbReference type="ARBA" id="ARBA00003800"/>
    </source>
</evidence>
<dbReference type="Proteomes" id="UP000317371">
    <property type="component" value="Unassembled WGS sequence"/>
</dbReference>
<evidence type="ECO:0000256" key="4">
    <source>
        <dbReference type="ARBA" id="ARBA00021582"/>
    </source>
</evidence>
<evidence type="ECO:0000256" key="9">
    <source>
        <dbReference type="ARBA" id="ARBA00048731"/>
    </source>
</evidence>
<keyword evidence="13" id="KW-1185">Reference proteome</keyword>
<dbReference type="EC" id="1.1.1.95" evidence="10"/>
<dbReference type="InterPro" id="IPR006139">
    <property type="entry name" value="D-isomer_2_OHA_DH_cat_dom"/>
</dbReference>
<dbReference type="SUPFAM" id="SSF51735">
    <property type="entry name" value="NAD(P)-binding Rossmann-fold domains"/>
    <property type="match status" value="1"/>
</dbReference>
<dbReference type="FunFam" id="3.40.50.720:FF:000021">
    <property type="entry name" value="D-3-phosphoglycerate dehydrogenase"/>
    <property type="match status" value="1"/>
</dbReference>
<evidence type="ECO:0000259" key="11">
    <source>
        <dbReference type="PROSITE" id="PS51671"/>
    </source>
</evidence>
<dbReference type="InterPro" id="IPR045626">
    <property type="entry name" value="PGDH_ASB_dom"/>
</dbReference>
<evidence type="ECO:0000256" key="6">
    <source>
        <dbReference type="ARBA" id="ARBA00023027"/>
    </source>
</evidence>
<comment type="function">
    <text evidence="1">Catalyzes the reversible oxidation of 3-phospho-D-glycerate to 3-phosphonooxypyruvate, the first step of the phosphorylated L-serine biosynthesis pathway. Also catalyzes the reversible oxidation of 2-hydroxyglutarate to 2-oxoglutarate.</text>
</comment>
<dbReference type="InterPro" id="IPR029753">
    <property type="entry name" value="D-isomer_DH_CS"/>
</dbReference>
<dbReference type="AlphaFoldDB" id="A0A540VIQ3"/>
<dbReference type="Gene3D" id="3.30.70.260">
    <property type="match status" value="1"/>
</dbReference>
<dbReference type="CDD" id="cd04902">
    <property type="entry name" value="ACT_3PGDH-xct"/>
    <property type="match status" value="1"/>
</dbReference>
<keyword evidence="10" id="KW-0028">Amino-acid biosynthesis</keyword>
<dbReference type="Gene3D" id="3.30.1330.90">
    <property type="entry name" value="D-3-phosphoglycerate dehydrogenase, domain 3"/>
    <property type="match status" value="1"/>
</dbReference>
<dbReference type="GO" id="GO:0004617">
    <property type="term" value="F:phosphoglycerate dehydrogenase activity"/>
    <property type="evidence" value="ECO:0007669"/>
    <property type="project" value="UniProtKB-UniRule"/>
</dbReference>
<dbReference type="SUPFAM" id="SSF143548">
    <property type="entry name" value="Serine metabolism enzymes domain"/>
    <property type="match status" value="1"/>
</dbReference>
<dbReference type="PANTHER" id="PTHR42789:SF1">
    <property type="entry name" value="D-ISOMER SPECIFIC 2-HYDROXYACID DEHYDROGENASE FAMILY PROTEIN (AFU_ORTHOLOGUE AFUA_6G10090)"/>
    <property type="match status" value="1"/>
</dbReference>
<organism evidence="12 13">
    <name type="scientific">Litorilinea aerophila</name>
    <dbReference type="NCBI Taxonomy" id="1204385"/>
    <lineage>
        <taxon>Bacteria</taxon>
        <taxon>Bacillati</taxon>
        <taxon>Chloroflexota</taxon>
        <taxon>Caldilineae</taxon>
        <taxon>Caldilineales</taxon>
        <taxon>Caldilineaceae</taxon>
        <taxon>Litorilinea</taxon>
    </lineage>
</organism>
<evidence type="ECO:0000313" key="13">
    <source>
        <dbReference type="Proteomes" id="UP000317371"/>
    </source>
</evidence>
<dbReference type="InterPro" id="IPR002912">
    <property type="entry name" value="ACT_dom"/>
</dbReference>
<dbReference type="EMBL" id="VIGC01000010">
    <property type="protein sequence ID" value="TQE96023.1"/>
    <property type="molecule type" value="Genomic_DNA"/>
</dbReference>
<dbReference type="Pfam" id="PF01842">
    <property type="entry name" value="ACT"/>
    <property type="match status" value="1"/>
</dbReference>
<dbReference type="NCBIfam" id="TIGR01327">
    <property type="entry name" value="PGDH"/>
    <property type="match status" value="1"/>
</dbReference>
<dbReference type="InterPro" id="IPR050857">
    <property type="entry name" value="D-2-hydroxyacid_DH"/>
</dbReference>
<dbReference type="FunCoup" id="A0A540VIQ3">
    <property type="interactions" value="365"/>
</dbReference>
<evidence type="ECO:0000256" key="2">
    <source>
        <dbReference type="ARBA" id="ARBA00005216"/>
    </source>
</evidence>
<dbReference type="InterPro" id="IPR036291">
    <property type="entry name" value="NAD(P)-bd_dom_sf"/>
</dbReference>
<comment type="caution">
    <text evidence="12">The sequence shown here is derived from an EMBL/GenBank/DDBJ whole genome shotgun (WGS) entry which is preliminary data.</text>
</comment>
<evidence type="ECO:0000313" key="12">
    <source>
        <dbReference type="EMBL" id="TQE96023.1"/>
    </source>
</evidence>
<keyword evidence="7 10" id="KW-0718">Serine biosynthesis</keyword>
<comment type="catalytic activity">
    <reaction evidence="8">
        <text>(R)-2-hydroxyglutarate + NAD(+) = 2-oxoglutarate + NADH + H(+)</text>
        <dbReference type="Rhea" id="RHEA:49612"/>
        <dbReference type="ChEBI" id="CHEBI:15378"/>
        <dbReference type="ChEBI" id="CHEBI:15801"/>
        <dbReference type="ChEBI" id="CHEBI:16810"/>
        <dbReference type="ChEBI" id="CHEBI:57540"/>
        <dbReference type="ChEBI" id="CHEBI:57945"/>
        <dbReference type="EC" id="1.1.1.399"/>
    </reaction>
</comment>
<evidence type="ECO:0000256" key="10">
    <source>
        <dbReference type="RuleBase" id="RU363003"/>
    </source>
</evidence>
<dbReference type="CDD" id="cd12173">
    <property type="entry name" value="PGDH_4"/>
    <property type="match status" value="1"/>
</dbReference>
<comment type="pathway">
    <text evidence="2 10">Amino-acid biosynthesis; L-serine biosynthesis; L-serine from 3-phospho-D-glycerate: step 1/3.</text>
</comment>
<comment type="similarity">
    <text evidence="3 10">Belongs to the D-isomer specific 2-hydroxyacid dehydrogenase family.</text>
</comment>
<keyword evidence="6 10" id="KW-0520">NAD</keyword>
<keyword evidence="5 10" id="KW-0560">Oxidoreductase</keyword>
<dbReference type="PANTHER" id="PTHR42789">
    <property type="entry name" value="D-ISOMER SPECIFIC 2-HYDROXYACID DEHYDROGENASE FAMILY PROTEIN (AFU_ORTHOLOGUE AFUA_6G10090)"/>
    <property type="match status" value="1"/>
</dbReference>
<dbReference type="OrthoDB" id="9792971at2"/>
<dbReference type="SUPFAM" id="SSF52283">
    <property type="entry name" value="Formate/glycerate dehydrogenase catalytic domain-like"/>
    <property type="match status" value="1"/>
</dbReference>
<dbReference type="InParanoid" id="A0A540VIQ3"/>
<dbReference type="InterPro" id="IPR006140">
    <property type="entry name" value="D-isomer_DH_NAD-bd"/>
</dbReference>
<name>A0A540VIQ3_9CHLR</name>
<dbReference type="PROSITE" id="PS00670">
    <property type="entry name" value="D_2_HYDROXYACID_DH_2"/>
    <property type="match status" value="1"/>
</dbReference>
<dbReference type="Pfam" id="PF02826">
    <property type="entry name" value="2-Hacid_dh_C"/>
    <property type="match status" value="1"/>
</dbReference>
<dbReference type="FunFam" id="3.30.1330.90:FF:000003">
    <property type="entry name" value="D-3-phosphoglycerate dehydrogenase"/>
    <property type="match status" value="1"/>
</dbReference>
<dbReference type="SUPFAM" id="SSF55021">
    <property type="entry name" value="ACT-like"/>
    <property type="match status" value="1"/>
</dbReference>
<comment type="catalytic activity">
    <reaction evidence="9 10">
        <text>(2R)-3-phosphoglycerate + NAD(+) = 3-phosphooxypyruvate + NADH + H(+)</text>
        <dbReference type="Rhea" id="RHEA:12641"/>
        <dbReference type="ChEBI" id="CHEBI:15378"/>
        <dbReference type="ChEBI" id="CHEBI:18110"/>
        <dbReference type="ChEBI" id="CHEBI:57540"/>
        <dbReference type="ChEBI" id="CHEBI:57945"/>
        <dbReference type="ChEBI" id="CHEBI:58272"/>
        <dbReference type="EC" id="1.1.1.95"/>
    </reaction>
</comment>
<dbReference type="UniPathway" id="UPA00135">
    <property type="reaction ID" value="UER00196"/>
</dbReference>